<comment type="subcellular location">
    <subcellularLocation>
        <location evidence="1">Nucleus</location>
    </subcellularLocation>
</comment>
<feature type="compositionally biased region" description="Polar residues" evidence="5">
    <location>
        <begin position="240"/>
        <end position="256"/>
    </location>
</feature>
<dbReference type="GO" id="GO:0003677">
    <property type="term" value="F:DNA binding"/>
    <property type="evidence" value="ECO:0007669"/>
    <property type="project" value="InterPro"/>
</dbReference>
<dbReference type="PANTHER" id="PTHR38044">
    <property type="entry name" value="BOUQUET FORMATION PROTEIN 4"/>
    <property type="match status" value="1"/>
</dbReference>
<evidence type="ECO:0000256" key="5">
    <source>
        <dbReference type="SAM" id="MobiDB-lite"/>
    </source>
</evidence>
<organism evidence="8 9">
    <name type="scientific">Coniochaeta hoffmannii</name>
    <dbReference type="NCBI Taxonomy" id="91930"/>
    <lineage>
        <taxon>Eukaryota</taxon>
        <taxon>Fungi</taxon>
        <taxon>Dikarya</taxon>
        <taxon>Ascomycota</taxon>
        <taxon>Pezizomycotina</taxon>
        <taxon>Sordariomycetes</taxon>
        <taxon>Sordariomycetidae</taxon>
        <taxon>Coniochaetales</taxon>
        <taxon>Coniochaetaceae</taxon>
        <taxon>Coniochaeta</taxon>
    </lineage>
</organism>
<feature type="domain" description="HTH APSES-type" evidence="7">
    <location>
        <begin position="66"/>
        <end position="177"/>
    </location>
</feature>
<dbReference type="InterPro" id="IPR037548">
    <property type="entry name" value="Bqt4"/>
</dbReference>
<dbReference type="GO" id="GO:0030435">
    <property type="term" value="P:sporulation resulting in formation of a cellular spore"/>
    <property type="evidence" value="ECO:0007669"/>
    <property type="project" value="UniProtKB-KW"/>
</dbReference>
<dbReference type="InterPro" id="IPR018004">
    <property type="entry name" value="KilA/APSES_HTH"/>
</dbReference>
<feature type="region of interest" description="Disordered" evidence="5">
    <location>
        <begin position="169"/>
        <end position="274"/>
    </location>
</feature>
<evidence type="ECO:0000256" key="6">
    <source>
        <dbReference type="SAM" id="Phobius"/>
    </source>
</evidence>
<keyword evidence="2" id="KW-0749">Sporulation</keyword>
<dbReference type="InterPro" id="IPR003163">
    <property type="entry name" value="Tscrpt_reg_HTH_APSES-type"/>
</dbReference>
<dbReference type="GO" id="GO:0048315">
    <property type="term" value="P:conidium formation"/>
    <property type="evidence" value="ECO:0007669"/>
    <property type="project" value="UniProtKB-KW"/>
</dbReference>
<gene>
    <name evidence="8" type="ORF">NKR19_g6707</name>
</gene>
<feature type="compositionally biased region" description="Low complexity" evidence="5">
    <location>
        <begin position="264"/>
        <end position="274"/>
    </location>
</feature>
<dbReference type="PROSITE" id="PS51299">
    <property type="entry name" value="HTH_APSES"/>
    <property type="match status" value="1"/>
</dbReference>
<evidence type="ECO:0000256" key="4">
    <source>
        <dbReference type="ARBA" id="ARBA00023321"/>
    </source>
</evidence>
<sequence length="448" mass="48368">MADSVDAGRRHLPARHNPLMTEDVPPYPDLVSRRRLGQTQLTARMVSSPKSADVDPSALPAFDYAHLRAPLPKGIVSGIFKSSPSSYFLMRRSDDGYVSATGMFKATFPYATAEEEEMERRYIKSLPTTSPEETAGNVWIPPEQALSLAQEYHIVPWIQALLDPADIQVTSGTDSSPPKNITAPPKFFSGQPFQPSLIPRSARTRRSVSPTKSASTRSTASPRKRGARRPASKTSDIDTPATSVKHSKSPSLTNGDIPQLMHPAAAGSAATTTGAKIHAEDDDIKVATHADEPAVVLGPVEEEPKLKVHVDQDVTIDEETGEEKTHTKVDVEIPLAGEPPSAEEAARMVAEAREMVKAAAEGMAATAAQTDDHTVETKKNKRKADFIETEEEEGKGTSADATVAEIRQSKKIKTEVELKKERIKKRAFIGISATLAVGAIIPYVLGAL</sequence>
<feature type="compositionally biased region" description="Polar residues" evidence="5">
    <location>
        <begin position="169"/>
        <end position="179"/>
    </location>
</feature>
<feature type="compositionally biased region" description="Polar residues" evidence="5">
    <location>
        <begin position="207"/>
        <end position="221"/>
    </location>
</feature>
<dbReference type="Proteomes" id="UP001174691">
    <property type="component" value="Unassembled WGS sequence"/>
</dbReference>
<dbReference type="Gene3D" id="3.10.260.10">
    <property type="entry name" value="Transcription regulator HTH, APSES-type DNA-binding domain"/>
    <property type="match status" value="1"/>
</dbReference>
<dbReference type="SMART" id="SM01252">
    <property type="entry name" value="KilA-N"/>
    <property type="match status" value="1"/>
</dbReference>
<dbReference type="EMBL" id="JANBVN010000107">
    <property type="protein sequence ID" value="KAJ9143910.1"/>
    <property type="molecule type" value="Genomic_DNA"/>
</dbReference>
<dbReference type="AlphaFoldDB" id="A0AA38VEB8"/>
<feature type="transmembrane region" description="Helical" evidence="6">
    <location>
        <begin position="427"/>
        <end position="445"/>
    </location>
</feature>
<feature type="region of interest" description="Disordered" evidence="5">
    <location>
        <begin position="1"/>
        <end position="26"/>
    </location>
</feature>
<dbReference type="PANTHER" id="PTHR38044:SF1">
    <property type="entry name" value="BOUQUET FORMATION PROTEIN 4"/>
    <property type="match status" value="1"/>
</dbReference>
<evidence type="ECO:0000313" key="9">
    <source>
        <dbReference type="Proteomes" id="UP001174691"/>
    </source>
</evidence>
<proteinExistence type="predicted"/>
<evidence type="ECO:0000256" key="2">
    <source>
        <dbReference type="ARBA" id="ARBA00022969"/>
    </source>
</evidence>
<accession>A0AA38VEB8</accession>
<dbReference type="GO" id="GO:0044820">
    <property type="term" value="P:mitotic telomere tethering at nuclear periphery"/>
    <property type="evidence" value="ECO:0007669"/>
    <property type="project" value="TreeGrafter"/>
</dbReference>
<dbReference type="GO" id="GO:0070197">
    <property type="term" value="P:meiotic attachment of telomere to nuclear envelope"/>
    <property type="evidence" value="ECO:0007669"/>
    <property type="project" value="InterPro"/>
</dbReference>
<dbReference type="FunFam" id="3.10.260.10:FF:000002">
    <property type="entry name" value="APSES transcription factor, putative"/>
    <property type="match status" value="1"/>
</dbReference>
<reference evidence="8" key="1">
    <citation type="submission" date="2022-07" db="EMBL/GenBank/DDBJ databases">
        <title>Fungi with potential for degradation of polypropylene.</title>
        <authorList>
            <person name="Gostincar C."/>
        </authorList>
    </citation>
    <scope>NUCLEOTIDE SEQUENCE</scope>
    <source>
        <strain evidence="8">EXF-13287</strain>
    </source>
</reference>
<keyword evidence="3" id="KW-0539">Nucleus</keyword>
<keyword evidence="6" id="KW-0812">Transmembrane</keyword>
<dbReference type="GO" id="GO:1990862">
    <property type="term" value="C:nuclear membrane complex Bqt3-Bqt4"/>
    <property type="evidence" value="ECO:0007669"/>
    <property type="project" value="InterPro"/>
</dbReference>
<keyword evidence="6" id="KW-0472">Membrane</keyword>
<feature type="compositionally biased region" description="Basic residues" evidence="5">
    <location>
        <begin position="222"/>
        <end position="231"/>
    </location>
</feature>
<name>A0AA38VEB8_9PEZI</name>
<keyword evidence="9" id="KW-1185">Reference proteome</keyword>
<protein>
    <submittedName>
        <fullName evidence="8">Bouquet formation protein 4</fullName>
    </submittedName>
</protein>
<comment type="caution">
    <text evidence="8">The sequence shown here is derived from an EMBL/GenBank/DDBJ whole genome shotgun (WGS) entry which is preliminary data.</text>
</comment>
<evidence type="ECO:0000313" key="8">
    <source>
        <dbReference type="EMBL" id="KAJ9143910.1"/>
    </source>
</evidence>
<dbReference type="InterPro" id="IPR036887">
    <property type="entry name" value="HTH_APSES_sf"/>
</dbReference>
<keyword evidence="4" id="KW-0183">Conidiation</keyword>
<keyword evidence="6" id="KW-1133">Transmembrane helix</keyword>
<evidence type="ECO:0000256" key="1">
    <source>
        <dbReference type="ARBA" id="ARBA00004123"/>
    </source>
</evidence>
<evidence type="ECO:0000256" key="3">
    <source>
        <dbReference type="ARBA" id="ARBA00023242"/>
    </source>
</evidence>
<evidence type="ECO:0000259" key="7">
    <source>
        <dbReference type="PROSITE" id="PS51299"/>
    </source>
</evidence>
<dbReference type="SUPFAM" id="SSF54616">
    <property type="entry name" value="DNA-binding domain of Mlu1-box binding protein MBP1"/>
    <property type="match status" value="1"/>
</dbReference>